<name>A0ABV6LQC8_9BACI</name>
<dbReference type="InterPro" id="IPR007263">
    <property type="entry name" value="DCC1-like"/>
</dbReference>
<evidence type="ECO:0000313" key="2">
    <source>
        <dbReference type="EMBL" id="MFC0524443.1"/>
    </source>
</evidence>
<dbReference type="PROSITE" id="PS00195">
    <property type="entry name" value="GLUTAREDOXIN_1"/>
    <property type="match status" value="1"/>
</dbReference>
<keyword evidence="3" id="KW-1185">Reference proteome</keyword>
<dbReference type="Proteomes" id="UP001589836">
    <property type="component" value="Unassembled WGS sequence"/>
</dbReference>
<organism evidence="2 3">
    <name type="scientific">Pontibacillus salicampi</name>
    <dbReference type="NCBI Taxonomy" id="1449801"/>
    <lineage>
        <taxon>Bacteria</taxon>
        <taxon>Bacillati</taxon>
        <taxon>Bacillota</taxon>
        <taxon>Bacilli</taxon>
        <taxon>Bacillales</taxon>
        <taxon>Bacillaceae</taxon>
        <taxon>Pontibacillus</taxon>
    </lineage>
</organism>
<dbReference type="RefSeq" id="WP_377348426.1">
    <property type="nucleotide sequence ID" value="NZ_JBHLTP010000011.1"/>
</dbReference>
<keyword evidence="1" id="KW-1133">Transmembrane helix</keyword>
<accession>A0ABV6LQC8</accession>
<dbReference type="PANTHER" id="PTHR34290">
    <property type="entry name" value="SI:CH73-390P7.2"/>
    <property type="match status" value="1"/>
</dbReference>
<dbReference type="EMBL" id="JBHLTP010000011">
    <property type="protein sequence ID" value="MFC0524443.1"/>
    <property type="molecule type" value="Genomic_DNA"/>
</dbReference>
<sequence length="122" mass="14779">MKHIVFYDAQCPFCYHVKLVLKKLDWFGKIEWKAVQEAEQEVAYYDYLEGRNVYDEIHMLSSDNVLYSGFYTVRKLMSMLPLTAPFAMLLYIPLIDKIGVPLYNWFSQHRYQWFGRYETPQW</sequence>
<evidence type="ECO:0000313" key="3">
    <source>
        <dbReference type="Proteomes" id="UP001589836"/>
    </source>
</evidence>
<keyword evidence="1" id="KW-0812">Transmembrane</keyword>
<dbReference type="InterPro" id="IPR044691">
    <property type="entry name" value="DCC1_Trx"/>
</dbReference>
<keyword evidence="1" id="KW-0472">Membrane</keyword>
<proteinExistence type="predicted"/>
<protein>
    <submittedName>
        <fullName evidence="2">Thiol-disulfide oxidoreductase DCC family protein</fullName>
    </submittedName>
</protein>
<evidence type="ECO:0000256" key="1">
    <source>
        <dbReference type="SAM" id="Phobius"/>
    </source>
</evidence>
<feature type="transmembrane region" description="Helical" evidence="1">
    <location>
        <begin position="76"/>
        <end position="95"/>
    </location>
</feature>
<comment type="caution">
    <text evidence="2">The sequence shown here is derived from an EMBL/GenBank/DDBJ whole genome shotgun (WGS) entry which is preliminary data.</text>
</comment>
<dbReference type="PANTHER" id="PTHR34290:SF2">
    <property type="entry name" value="OS04G0668800 PROTEIN"/>
    <property type="match status" value="1"/>
</dbReference>
<reference evidence="2 3" key="1">
    <citation type="submission" date="2024-09" db="EMBL/GenBank/DDBJ databases">
        <authorList>
            <person name="Sun Q."/>
            <person name="Mori K."/>
        </authorList>
    </citation>
    <scope>NUCLEOTIDE SEQUENCE [LARGE SCALE GENOMIC DNA]</scope>
    <source>
        <strain evidence="2 3">NCAIM B.02529</strain>
    </source>
</reference>
<dbReference type="Pfam" id="PF04134">
    <property type="entry name" value="DCC1-like"/>
    <property type="match status" value="1"/>
</dbReference>
<dbReference type="InterPro" id="IPR011767">
    <property type="entry name" value="GLR_AS"/>
</dbReference>
<gene>
    <name evidence="2" type="ORF">ACFFGV_12785</name>
</gene>